<feature type="transmembrane region" description="Helical" evidence="1">
    <location>
        <begin position="105"/>
        <end position="129"/>
    </location>
</feature>
<dbReference type="Pfam" id="PF13398">
    <property type="entry name" value="Peptidase_M50B"/>
    <property type="match status" value="1"/>
</dbReference>
<accession>A0A0S7B5R1</accession>
<feature type="transmembrane region" description="Helical" evidence="1">
    <location>
        <begin position="73"/>
        <end position="93"/>
    </location>
</feature>
<reference evidence="2" key="1">
    <citation type="submission" date="2015-07" db="EMBL/GenBank/DDBJ databases">
        <title>Draft Genome Sequences of Anaerolinea thermolimosa IMO-1, Bellilinea caldifistulae GOMI-1, Leptolinea tardivitalis YMTK-2, Levilinea saccharolytica KIBI-1,Longilinea arvoryzae KOME-1, Previously Described as Members of the Anaerolineaceae (Chloroflexi).</title>
        <authorList>
            <person name="Sekiguchi Y."/>
            <person name="Ohashi A."/>
            <person name="Matsuura N."/>
            <person name="Tourlousse M.D."/>
        </authorList>
    </citation>
    <scope>NUCLEOTIDE SEQUENCE [LARGE SCALE GENOMIC DNA]</scope>
    <source>
        <strain evidence="2">KOME-1</strain>
    </source>
</reference>
<evidence type="ECO:0000313" key="3">
    <source>
        <dbReference type="Proteomes" id="UP000055060"/>
    </source>
</evidence>
<organism evidence="2">
    <name type="scientific">Longilinea arvoryzae</name>
    <dbReference type="NCBI Taxonomy" id="360412"/>
    <lineage>
        <taxon>Bacteria</taxon>
        <taxon>Bacillati</taxon>
        <taxon>Chloroflexota</taxon>
        <taxon>Anaerolineae</taxon>
        <taxon>Anaerolineales</taxon>
        <taxon>Anaerolineaceae</taxon>
        <taxon>Longilinea</taxon>
    </lineage>
</organism>
<feature type="transmembrane region" description="Helical" evidence="1">
    <location>
        <begin position="192"/>
        <end position="213"/>
    </location>
</feature>
<name>A0A0S7B5R1_9CHLR</name>
<keyword evidence="3" id="KW-1185">Reference proteome</keyword>
<feature type="transmembrane region" description="Helical" evidence="1">
    <location>
        <begin position="6"/>
        <end position="31"/>
    </location>
</feature>
<dbReference type="RefSeq" id="WP_075071925.1">
    <property type="nucleotide sequence ID" value="NZ_DF967972.1"/>
</dbReference>
<dbReference type="Proteomes" id="UP000055060">
    <property type="component" value="Unassembled WGS sequence"/>
</dbReference>
<sequence>MKKSTLIAASLQFSGLLLLTVFFTTFVYTTLHEGGHALAALLSGGTVGLIDVNFLNFSAHAVLDGTFTNAQQALISVSGWALPVLVYLIFLGITRSGRNLLLIAVRWIGGVSVLGSTLPWVVLPLVYLSGERPADDVISFVIFSGLPPILVALVFAALVAGGIALIVAGWGQVSAIHNWSRQPESPMANPTVRRTLAGMALLAAVLAGSLLWINRDAQTAVIPAGYRLAAEFDLAQADRAGVTLYAFDQTEAGPLGLLVLARNVRTDYLDVSITGPENWSFPILHGEGYSTVEDRSNPAWGELPAGRYAVVLTGSPARGKILVYVKP</sequence>
<proteinExistence type="predicted"/>
<keyword evidence="1" id="KW-0812">Transmembrane</keyword>
<dbReference type="EMBL" id="DF967972">
    <property type="protein sequence ID" value="GAP12508.1"/>
    <property type="molecule type" value="Genomic_DNA"/>
</dbReference>
<feature type="transmembrane region" description="Helical" evidence="1">
    <location>
        <begin position="38"/>
        <end position="61"/>
    </location>
</feature>
<gene>
    <name evidence="2" type="ORF">LARV_00244</name>
</gene>
<protein>
    <submittedName>
        <fullName evidence="2">Peptidase M50B-like</fullName>
    </submittedName>
</protein>
<evidence type="ECO:0000313" key="2">
    <source>
        <dbReference type="EMBL" id="GAP12508.1"/>
    </source>
</evidence>
<keyword evidence="1" id="KW-0472">Membrane</keyword>
<dbReference type="AlphaFoldDB" id="A0A0S7B5R1"/>
<dbReference type="InterPro" id="IPR049500">
    <property type="entry name" value="Peptidase_M50B-like"/>
</dbReference>
<keyword evidence="1" id="KW-1133">Transmembrane helix</keyword>
<evidence type="ECO:0000256" key="1">
    <source>
        <dbReference type="SAM" id="Phobius"/>
    </source>
</evidence>
<feature type="transmembrane region" description="Helical" evidence="1">
    <location>
        <begin position="149"/>
        <end position="171"/>
    </location>
</feature>